<name>A0A6M2ZI15_9CAUD</name>
<gene>
    <name evidence="1" type="ORF">SSCSM1_82</name>
</gene>
<protein>
    <submittedName>
        <fullName evidence="1">Uncharacterized protein</fullName>
    </submittedName>
</protein>
<dbReference type="EMBL" id="MK867354">
    <property type="protein sequence ID" value="QFG06339.1"/>
    <property type="molecule type" value="Genomic_DNA"/>
</dbReference>
<keyword evidence="2" id="KW-1185">Reference proteome</keyword>
<organism evidence="1 2">
    <name type="scientific">Synechococcus phage S-SCSM1</name>
    <dbReference type="NCBI Taxonomy" id="2588487"/>
    <lineage>
        <taxon>Viruses</taxon>
        <taxon>Duplodnaviria</taxon>
        <taxon>Heunggongvirae</taxon>
        <taxon>Uroviricota</taxon>
        <taxon>Caudoviricetes</taxon>
        <taxon>Pantevenvirales</taxon>
        <taxon>Kyanoviridae</taxon>
        <taxon>Zhoulongquanvirus</taxon>
        <taxon>Zhoulongquanvirus esscess</taxon>
    </lineage>
</organism>
<dbReference type="Proteomes" id="UP000515683">
    <property type="component" value="Segment"/>
</dbReference>
<evidence type="ECO:0000313" key="2">
    <source>
        <dbReference type="Proteomes" id="UP000515683"/>
    </source>
</evidence>
<sequence>MYSVFNPRGEKIADCGILRDAVNLVGMRNARWDGHYYQFKPDYQTIDLEPFPQNQLPTITIAGQEIPIQQELPNTQEEPLDL</sequence>
<accession>A0A6M2ZI15</accession>
<proteinExistence type="predicted"/>
<evidence type="ECO:0000313" key="1">
    <source>
        <dbReference type="EMBL" id="QFG06339.1"/>
    </source>
</evidence>
<reference evidence="1" key="1">
    <citation type="submission" date="2019-04" db="EMBL/GenBank/DDBJ databases">
        <title>Genomic and proteomic characterization of cyanophage S-SCSM1 provides new insights into understanding the viral gene diversity and phage-host interactions.</title>
        <authorList>
            <person name="Wang Q."/>
            <person name="Xu Y."/>
            <person name="Jiao N."/>
            <person name="Zhang R."/>
        </authorList>
    </citation>
    <scope>NUCLEOTIDE SEQUENCE [LARGE SCALE GENOMIC DNA]</scope>
</reference>